<keyword evidence="2" id="KW-0808">Transferase</keyword>
<proteinExistence type="predicted"/>
<keyword evidence="1" id="KW-0328">Glycosyltransferase</keyword>
<evidence type="ECO:0000313" key="5">
    <source>
        <dbReference type="Proteomes" id="UP000767334"/>
    </source>
</evidence>
<reference evidence="4 5" key="1">
    <citation type="journal article" date="2021" name="Sci. Rep.">
        <title>The distribution of antibiotic resistance genes in chicken gut microbiota commensals.</title>
        <authorList>
            <person name="Juricova H."/>
            <person name="Matiasovicova J."/>
            <person name="Kubasova T."/>
            <person name="Cejkova D."/>
            <person name="Rychlik I."/>
        </authorList>
    </citation>
    <scope>NUCLEOTIDE SEQUENCE [LARGE SCALE GENOMIC DNA]</scope>
    <source>
        <strain evidence="4 5">An435</strain>
    </source>
</reference>
<evidence type="ECO:0000259" key="3">
    <source>
        <dbReference type="Pfam" id="PF00535"/>
    </source>
</evidence>
<dbReference type="Gene3D" id="3.90.550.10">
    <property type="entry name" value="Spore Coat Polysaccharide Biosynthesis Protein SpsA, Chain A"/>
    <property type="match status" value="1"/>
</dbReference>
<dbReference type="Pfam" id="PF00535">
    <property type="entry name" value="Glycos_transf_2"/>
    <property type="match status" value="1"/>
</dbReference>
<comment type="caution">
    <text evidence="4">The sequence shown here is derived from an EMBL/GenBank/DDBJ whole genome shotgun (WGS) entry which is preliminary data.</text>
</comment>
<dbReference type="Proteomes" id="UP000767334">
    <property type="component" value="Unassembled WGS sequence"/>
</dbReference>
<name>A0ABS2FC50_9CLOT</name>
<dbReference type="InterPro" id="IPR001173">
    <property type="entry name" value="Glyco_trans_2-like"/>
</dbReference>
<dbReference type="PANTHER" id="PTHR22916:SF51">
    <property type="entry name" value="GLYCOSYLTRANSFERASE EPSH-RELATED"/>
    <property type="match status" value="1"/>
</dbReference>
<protein>
    <submittedName>
        <fullName evidence="4">Glycosyltransferase family 2 protein</fullName>
    </submittedName>
</protein>
<dbReference type="SUPFAM" id="SSF53448">
    <property type="entry name" value="Nucleotide-diphospho-sugar transferases"/>
    <property type="match status" value="1"/>
</dbReference>
<sequence length="328" mass="38718">MSKISIIIPMYNAKEYIARCLESVINQSFSDIEIIIVNDGSTDESLEICRKYAKVDERIIILNKDNNGVSVARNQGMNVATGEYVMFVDSDDWIDENMCQDLYKRISECHADICFCNNIKEYGNRSEYIDFGCLKDVINLDEIKEVILSLIEEKDIKIAHRRETFRGPCAKLYKRSIIIDNNITFKRELAIGEDLVFNLEYLKYCEKIVVEKKFLYHYRVNLYSATKRYRENAWDTYRKLLVILEEYLESNFFEIEYMDRLNKLKLKYFIISVNNEMSKFNKKSYVEKISYIKSICEDEVINFALKNSSKGTRGPKNRIKLFLLRNIV</sequence>
<gene>
    <name evidence="4" type="ORF">H6A19_01970</name>
</gene>
<dbReference type="InterPro" id="IPR029044">
    <property type="entry name" value="Nucleotide-diphossugar_trans"/>
</dbReference>
<evidence type="ECO:0000256" key="1">
    <source>
        <dbReference type="ARBA" id="ARBA00022676"/>
    </source>
</evidence>
<feature type="domain" description="Glycosyltransferase 2-like" evidence="3">
    <location>
        <begin position="5"/>
        <end position="178"/>
    </location>
</feature>
<evidence type="ECO:0000313" key="4">
    <source>
        <dbReference type="EMBL" id="MBM6818115.1"/>
    </source>
</evidence>
<organism evidence="4 5">
    <name type="scientific">Clostridium saudiense</name>
    <dbReference type="NCBI Taxonomy" id="1414720"/>
    <lineage>
        <taxon>Bacteria</taxon>
        <taxon>Bacillati</taxon>
        <taxon>Bacillota</taxon>
        <taxon>Clostridia</taxon>
        <taxon>Eubacteriales</taxon>
        <taxon>Clostridiaceae</taxon>
        <taxon>Clostridium</taxon>
    </lineage>
</organism>
<accession>A0ABS2FC50</accession>
<dbReference type="PANTHER" id="PTHR22916">
    <property type="entry name" value="GLYCOSYLTRANSFERASE"/>
    <property type="match status" value="1"/>
</dbReference>
<dbReference type="EMBL" id="JACJLL010000007">
    <property type="protein sequence ID" value="MBM6818115.1"/>
    <property type="molecule type" value="Genomic_DNA"/>
</dbReference>
<dbReference type="RefSeq" id="WP_204571791.1">
    <property type="nucleotide sequence ID" value="NZ_JACJLL010000007.1"/>
</dbReference>
<keyword evidence="5" id="KW-1185">Reference proteome</keyword>
<dbReference type="CDD" id="cd00761">
    <property type="entry name" value="Glyco_tranf_GTA_type"/>
    <property type="match status" value="1"/>
</dbReference>
<evidence type="ECO:0000256" key="2">
    <source>
        <dbReference type="ARBA" id="ARBA00022679"/>
    </source>
</evidence>